<proteinExistence type="predicted"/>
<dbReference type="OrthoDB" id="5966071at2"/>
<evidence type="ECO:0000256" key="1">
    <source>
        <dbReference type="SAM" id="SignalP"/>
    </source>
</evidence>
<feature type="chain" id="PRO_5020352978" description="Beta-barrel assembly machine subunit BamC" evidence="1">
    <location>
        <begin position="22"/>
        <end position="169"/>
    </location>
</feature>
<sequence>MRASRVTRPLALVLLASAVVAASGCSWFRKGPRGDYALSPEQRPLEVPPDLNLPSTAGAMQIPPPATAQPAAGATAPSGVGFNIANGTRDEVFARVGSALEELEGVQIASKAQLLGTYDVAYEGANFLVRISAAGSGAYVSAVDPRGTPATGAAPNKLMAELKQALGGG</sequence>
<organism evidence="2 3">
    <name type="scientific">Pseudoxanthomonas composti</name>
    <dbReference type="NCBI Taxonomy" id="2137479"/>
    <lineage>
        <taxon>Bacteria</taxon>
        <taxon>Pseudomonadati</taxon>
        <taxon>Pseudomonadota</taxon>
        <taxon>Gammaproteobacteria</taxon>
        <taxon>Lysobacterales</taxon>
        <taxon>Lysobacteraceae</taxon>
        <taxon>Pseudoxanthomonas</taxon>
    </lineage>
</organism>
<evidence type="ECO:0008006" key="4">
    <source>
        <dbReference type="Google" id="ProtNLM"/>
    </source>
</evidence>
<reference evidence="2 3" key="1">
    <citation type="submission" date="2019-01" db="EMBL/GenBank/DDBJ databases">
        <title>Pseudoxanthomonas composti sp. nov., isolated from compost.</title>
        <authorList>
            <person name="Yang G."/>
        </authorList>
    </citation>
    <scope>NUCLEOTIDE SEQUENCE [LARGE SCALE GENOMIC DNA]</scope>
    <source>
        <strain evidence="2 3">GSS15</strain>
    </source>
</reference>
<feature type="signal peptide" evidence="1">
    <location>
        <begin position="1"/>
        <end position="21"/>
    </location>
</feature>
<dbReference type="Proteomes" id="UP000289784">
    <property type="component" value="Unassembled WGS sequence"/>
</dbReference>
<evidence type="ECO:0000313" key="3">
    <source>
        <dbReference type="Proteomes" id="UP000289784"/>
    </source>
</evidence>
<keyword evidence="1" id="KW-0732">Signal</keyword>
<dbReference type="EMBL" id="SAWZ01000011">
    <property type="protein sequence ID" value="RXR00902.1"/>
    <property type="molecule type" value="Genomic_DNA"/>
</dbReference>
<keyword evidence="3" id="KW-1185">Reference proteome</keyword>
<accession>A0A4Q1JT69</accession>
<dbReference type="AlphaFoldDB" id="A0A4Q1JT69"/>
<protein>
    <recommendedName>
        <fullName evidence="4">Beta-barrel assembly machine subunit BamC</fullName>
    </recommendedName>
</protein>
<gene>
    <name evidence="2" type="ORF">EPA99_16595</name>
</gene>
<comment type="caution">
    <text evidence="2">The sequence shown here is derived from an EMBL/GenBank/DDBJ whole genome shotgun (WGS) entry which is preliminary data.</text>
</comment>
<dbReference type="PROSITE" id="PS51257">
    <property type="entry name" value="PROKAR_LIPOPROTEIN"/>
    <property type="match status" value="1"/>
</dbReference>
<evidence type="ECO:0000313" key="2">
    <source>
        <dbReference type="EMBL" id="RXR00902.1"/>
    </source>
</evidence>
<name>A0A4Q1JT69_9GAMM</name>
<dbReference type="RefSeq" id="WP_129472364.1">
    <property type="nucleotide sequence ID" value="NZ_SAWZ01000011.1"/>
</dbReference>